<dbReference type="Proteomes" id="UP000616769">
    <property type="component" value="Unassembled WGS sequence"/>
</dbReference>
<protein>
    <submittedName>
        <fullName evidence="1">Uncharacterized protein</fullName>
    </submittedName>
</protein>
<proteinExistence type="predicted"/>
<dbReference type="EMBL" id="JXLN01000135">
    <property type="protein sequence ID" value="KPL96917.1"/>
    <property type="molecule type" value="Genomic_DNA"/>
</dbReference>
<reference evidence="1 2" key="1">
    <citation type="journal article" date="2015" name="Parasit. Vectors">
        <title>Draft genome of the scabies mite.</title>
        <authorList>
            <person name="Rider S.D.Jr."/>
            <person name="Morgan M.S."/>
            <person name="Arlian L.G."/>
        </authorList>
    </citation>
    <scope>NUCLEOTIDE SEQUENCE [LARGE SCALE GENOMIC DNA]</scope>
    <source>
        <strain evidence="1">Arlian Lab</strain>
    </source>
</reference>
<comment type="caution">
    <text evidence="1">The sequence shown here is derived from an EMBL/GenBank/DDBJ whole genome shotgun (WGS) entry which is preliminary data.</text>
</comment>
<sequence>MSYKFLIFTLVLIAFLSIEFAEVPVQARRSWRWRPGHRFPGGIIRRPGYGGRWGIGWGPRRPWFG</sequence>
<accession>A0A131ZSZ5</accession>
<organism evidence="1 2">
    <name type="scientific">Sarcoptes scabiei</name>
    <name type="common">Itch mite</name>
    <name type="synonym">Acarus scabiei</name>
    <dbReference type="NCBI Taxonomy" id="52283"/>
    <lineage>
        <taxon>Eukaryota</taxon>
        <taxon>Metazoa</taxon>
        <taxon>Ecdysozoa</taxon>
        <taxon>Arthropoda</taxon>
        <taxon>Chelicerata</taxon>
        <taxon>Arachnida</taxon>
        <taxon>Acari</taxon>
        <taxon>Acariformes</taxon>
        <taxon>Sarcoptiformes</taxon>
        <taxon>Astigmata</taxon>
        <taxon>Psoroptidia</taxon>
        <taxon>Sarcoptoidea</taxon>
        <taxon>Sarcoptidae</taxon>
        <taxon>Sarcoptinae</taxon>
        <taxon>Sarcoptes</taxon>
    </lineage>
</organism>
<evidence type="ECO:0000313" key="2">
    <source>
        <dbReference type="Proteomes" id="UP000616769"/>
    </source>
</evidence>
<dbReference type="AlphaFoldDB" id="A0A131ZSZ5"/>
<gene>
    <name evidence="1" type="ORF">QR98_0002040</name>
</gene>
<evidence type="ECO:0000313" key="1">
    <source>
        <dbReference type="EMBL" id="KPL96917.1"/>
    </source>
</evidence>
<name>A0A131ZSZ5_SARSC</name>
<dbReference type="VEuPathDB" id="VectorBase:SSCA002700"/>